<reference evidence="2" key="1">
    <citation type="journal article" date="2023" name="Nat. Commun.">
        <title>Diploid and tetraploid genomes of Acorus and the evolution of monocots.</title>
        <authorList>
            <person name="Ma L."/>
            <person name="Liu K.W."/>
            <person name="Li Z."/>
            <person name="Hsiao Y.Y."/>
            <person name="Qi Y."/>
            <person name="Fu T."/>
            <person name="Tang G.D."/>
            <person name="Zhang D."/>
            <person name="Sun W.H."/>
            <person name="Liu D.K."/>
            <person name="Li Y."/>
            <person name="Chen G.Z."/>
            <person name="Liu X.D."/>
            <person name="Liao X.Y."/>
            <person name="Jiang Y.T."/>
            <person name="Yu X."/>
            <person name="Hao Y."/>
            <person name="Huang J."/>
            <person name="Zhao X.W."/>
            <person name="Ke S."/>
            <person name="Chen Y.Y."/>
            <person name="Wu W.L."/>
            <person name="Hsu J.L."/>
            <person name="Lin Y.F."/>
            <person name="Huang M.D."/>
            <person name="Li C.Y."/>
            <person name="Huang L."/>
            <person name="Wang Z.W."/>
            <person name="Zhao X."/>
            <person name="Zhong W.Y."/>
            <person name="Peng D.H."/>
            <person name="Ahmad S."/>
            <person name="Lan S."/>
            <person name="Zhang J.S."/>
            <person name="Tsai W.C."/>
            <person name="Van de Peer Y."/>
            <person name="Liu Z.J."/>
        </authorList>
    </citation>
    <scope>NUCLEOTIDE SEQUENCE</scope>
    <source>
        <strain evidence="2">SCP</strain>
    </source>
</reference>
<organism evidence="2 3">
    <name type="scientific">Acorus gramineus</name>
    <name type="common">Dwarf sweet flag</name>
    <dbReference type="NCBI Taxonomy" id="55184"/>
    <lineage>
        <taxon>Eukaryota</taxon>
        <taxon>Viridiplantae</taxon>
        <taxon>Streptophyta</taxon>
        <taxon>Embryophyta</taxon>
        <taxon>Tracheophyta</taxon>
        <taxon>Spermatophyta</taxon>
        <taxon>Magnoliopsida</taxon>
        <taxon>Liliopsida</taxon>
        <taxon>Acoraceae</taxon>
        <taxon>Acorus</taxon>
    </lineage>
</organism>
<keyword evidence="3" id="KW-1185">Reference proteome</keyword>
<feature type="region of interest" description="Disordered" evidence="1">
    <location>
        <begin position="32"/>
        <end position="59"/>
    </location>
</feature>
<comment type="caution">
    <text evidence="2">The sequence shown here is derived from an EMBL/GenBank/DDBJ whole genome shotgun (WGS) entry which is preliminary data.</text>
</comment>
<evidence type="ECO:0000313" key="2">
    <source>
        <dbReference type="EMBL" id="KAK1277154.1"/>
    </source>
</evidence>
<accession>A0AAV9BKH2</accession>
<dbReference type="Proteomes" id="UP001179952">
    <property type="component" value="Unassembled WGS sequence"/>
</dbReference>
<gene>
    <name evidence="2" type="ORF">QJS04_geneDACA023080</name>
</gene>
<evidence type="ECO:0000313" key="3">
    <source>
        <dbReference type="Proteomes" id="UP001179952"/>
    </source>
</evidence>
<dbReference type="EMBL" id="JAUJYN010000002">
    <property type="protein sequence ID" value="KAK1277154.1"/>
    <property type="molecule type" value="Genomic_DNA"/>
</dbReference>
<sequence>MRSINPYQIYKSISNLQTHIRPTNSYEIYKLNPQKKITKNPMPKSSSPEGCTKQRQRQD</sequence>
<reference evidence="2" key="2">
    <citation type="submission" date="2023-06" db="EMBL/GenBank/DDBJ databases">
        <authorList>
            <person name="Ma L."/>
            <person name="Liu K.-W."/>
            <person name="Li Z."/>
            <person name="Hsiao Y.-Y."/>
            <person name="Qi Y."/>
            <person name="Fu T."/>
            <person name="Tang G."/>
            <person name="Zhang D."/>
            <person name="Sun W.-H."/>
            <person name="Liu D.-K."/>
            <person name="Li Y."/>
            <person name="Chen G.-Z."/>
            <person name="Liu X.-D."/>
            <person name="Liao X.-Y."/>
            <person name="Jiang Y.-T."/>
            <person name="Yu X."/>
            <person name="Hao Y."/>
            <person name="Huang J."/>
            <person name="Zhao X.-W."/>
            <person name="Ke S."/>
            <person name="Chen Y.-Y."/>
            <person name="Wu W.-L."/>
            <person name="Hsu J.-L."/>
            <person name="Lin Y.-F."/>
            <person name="Huang M.-D."/>
            <person name="Li C.-Y."/>
            <person name="Huang L."/>
            <person name="Wang Z.-W."/>
            <person name="Zhao X."/>
            <person name="Zhong W.-Y."/>
            <person name="Peng D.-H."/>
            <person name="Ahmad S."/>
            <person name="Lan S."/>
            <person name="Zhang J.-S."/>
            <person name="Tsai W.-C."/>
            <person name="Van De Peer Y."/>
            <person name="Liu Z.-J."/>
        </authorList>
    </citation>
    <scope>NUCLEOTIDE SEQUENCE</scope>
    <source>
        <strain evidence="2">SCP</strain>
        <tissue evidence="2">Leaves</tissue>
    </source>
</reference>
<proteinExistence type="predicted"/>
<evidence type="ECO:0000256" key="1">
    <source>
        <dbReference type="SAM" id="MobiDB-lite"/>
    </source>
</evidence>
<name>A0AAV9BKH2_ACOGR</name>
<dbReference type="AlphaFoldDB" id="A0AAV9BKH2"/>
<protein>
    <submittedName>
        <fullName evidence="2">Uncharacterized protein</fullName>
    </submittedName>
</protein>